<gene>
    <name evidence="2" type="primary">UBN2</name>
</gene>
<reference evidence="2" key="1">
    <citation type="submission" date="2016-05" db="EMBL/GenBank/DDBJ databases">
        <authorList>
            <person name="Lavstsen T."/>
            <person name="Jespersen J.S."/>
        </authorList>
    </citation>
    <scope>NUCLEOTIDE SEQUENCE</scope>
    <source>
        <tissue evidence="2">Brain</tissue>
    </source>
</reference>
<sequence length="112" mass="11927">TRHNIAPVPGAGLPPPEQPLGSAAGLRDVGRSGSRLAALSVPLTAEFQRSGGCWDGLGPQLQLRILASTERPNGSVQEPPVRVAGCPTSSLAACFFRREPKPEWRHEEENPL</sequence>
<proteinExistence type="predicted"/>
<accession>A0A1A8EQY0</accession>
<name>A0A1A8EQY0_9TELE</name>
<dbReference type="EMBL" id="HAEB01003028">
    <property type="protein sequence ID" value="SBQ49555.1"/>
    <property type="molecule type" value="Transcribed_RNA"/>
</dbReference>
<feature type="non-terminal residue" evidence="2">
    <location>
        <position position="112"/>
    </location>
</feature>
<feature type="non-terminal residue" evidence="2">
    <location>
        <position position="1"/>
    </location>
</feature>
<feature type="region of interest" description="Disordered" evidence="1">
    <location>
        <begin position="1"/>
        <end position="24"/>
    </location>
</feature>
<reference evidence="2" key="2">
    <citation type="submission" date="2016-06" db="EMBL/GenBank/DDBJ databases">
        <title>The genome of a short-lived fish provides insights into sex chromosome evolution and the genetic control of aging.</title>
        <authorList>
            <person name="Reichwald K."/>
            <person name="Felder M."/>
            <person name="Petzold A."/>
            <person name="Koch P."/>
            <person name="Groth M."/>
            <person name="Platzer M."/>
        </authorList>
    </citation>
    <scope>NUCLEOTIDE SEQUENCE</scope>
    <source>
        <tissue evidence="2">Brain</tissue>
    </source>
</reference>
<organism evidence="2">
    <name type="scientific">Nothobranchius korthausae</name>
    <dbReference type="NCBI Taxonomy" id="1143690"/>
    <lineage>
        <taxon>Eukaryota</taxon>
        <taxon>Metazoa</taxon>
        <taxon>Chordata</taxon>
        <taxon>Craniata</taxon>
        <taxon>Vertebrata</taxon>
        <taxon>Euteleostomi</taxon>
        <taxon>Actinopterygii</taxon>
        <taxon>Neopterygii</taxon>
        <taxon>Teleostei</taxon>
        <taxon>Neoteleostei</taxon>
        <taxon>Acanthomorphata</taxon>
        <taxon>Ovalentaria</taxon>
        <taxon>Atherinomorphae</taxon>
        <taxon>Cyprinodontiformes</taxon>
        <taxon>Nothobranchiidae</taxon>
        <taxon>Nothobranchius</taxon>
    </lineage>
</organism>
<evidence type="ECO:0000313" key="2">
    <source>
        <dbReference type="EMBL" id="SBQ49555.1"/>
    </source>
</evidence>
<dbReference type="AlphaFoldDB" id="A0A1A8EQY0"/>
<protein>
    <submittedName>
        <fullName evidence="2">Ubinuclein 2</fullName>
    </submittedName>
</protein>
<evidence type="ECO:0000256" key="1">
    <source>
        <dbReference type="SAM" id="MobiDB-lite"/>
    </source>
</evidence>